<proteinExistence type="predicted"/>
<dbReference type="AlphaFoldDB" id="A0A8W8J0A9"/>
<feature type="domain" description="Apple" evidence="2">
    <location>
        <begin position="23"/>
        <end position="82"/>
    </location>
</feature>
<reference evidence="3" key="1">
    <citation type="submission" date="2022-08" db="UniProtKB">
        <authorList>
            <consortium name="EnsemblMetazoa"/>
        </authorList>
    </citation>
    <scope>IDENTIFICATION</scope>
    <source>
        <strain evidence="3">05x7-T-G4-1.051#20</strain>
    </source>
</reference>
<name>A0A8W8J0A9_MAGGI</name>
<accession>A0A8W8J0A9</accession>
<organism evidence="3 4">
    <name type="scientific">Magallana gigas</name>
    <name type="common">Pacific oyster</name>
    <name type="synonym">Crassostrea gigas</name>
    <dbReference type="NCBI Taxonomy" id="29159"/>
    <lineage>
        <taxon>Eukaryota</taxon>
        <taxon>Metazoa</taxon>
        <taxon>Spiralia</taxon>
        <taxon>Lophotrochozoa</taxon>
        <taxon>Mollusca</taxon>
        <taxon>Bivalvia</taxon>
        <taxon>Autobranchia</taxon>
        <taxon>Pteriomorphia</taxon>
        <taxon>Ostreida</taxon>
        <taxon>Ostreoidea</taxon>
        <taxon>Ostreidae</taxon>
        <taxon>Magallana</taxon>
    </lineage>
</organism>
<dbReference type="EnsemblMetazoa" id="G16474.1">
    <property type="protein sequence ID" value="G16474.1:cds"/>
    <property type="gene ID" value="G16474"/>
</dbReference>
<keyword evidence="1" id="KW-0732">Signal</keyword>
<dbReference type="Pfam" id="PF00024">
    <property type="entry name" value="PAN_1"/>
    <property type="match status" value="1"/>
</dbReference>
<protein>
    <recommendedName>
        <fullName evidence="2">Apple domain-containing protein</fullName>
    </recommendedName>
</protein>
<keyword evidence="4" id="KW-1185">Reference proteome</keyword>
<evidence type="ECO:0000259" key="2">
    <source>
        <dbReference type="Pfam" id="PF00024"/>
    </source>
</evidence>
<dbReference type="Proteomes" id="UP000005408">
    <property type="component" value="Unassembled WGS sequence"/>
</dbReference>
<feature type="signal peptide" evidence="1">
    <location>
        <begin position="1"/>
        <end position="17"/>
    </location>
</feature>
<dbReference type="SUPFAM" id="SSF57414">
    <property type="entry name" value="Hairpin loop containing domain-like"/>
    <property type="match status" value="1"/>
</dbReference>
<evidence type="ECO:0000313" key="3">
    <source>
        <dbReference type="EnsemblMetazoa" id="G16474.1:cds"/>
    </source>
</evidence>
<sequence>MILGLFLSAVLLGLASSSSELYGKYLSGFTFASLDKMGKQMCVRECQSYPGRCKSVNYDRVHLSCELNTDSVTDKPEAVLDREGSTHIPISIFANNSVCGDLQCSTQEKCVVKKSRPSCVFIGCDLPRIKNAEDNGGILMYRKTLQCKTGYRALASLMCSERGLDKNATEFRCYKEVDQWTLIYRGQSGGTDSDYLSFISNGTSDETNENVNDEYCTSITKSPLCTTNYRTSLIDRWGSLGISQVQVALYKNGTKVVDLVFNGTGTNQESWFSPSQILSSSWSDVLSNQTYRYFDLEGHVTPGQWRNFQIWKSYGGCPNDLFWMASSYAEPGKACAQEQTSTKQYIYCPNTTHCNFEQEYEIADVMTVSIKMSE</sequence>
<feature type="chain" id="PRO_5036492059" description="Apple domain-containing protein" evidence="1">
    <location>
        <begin position="18"/>
        <end position="374"/>
    </location>
</feature>
<evidence type="ECO:0000313" key="4">
    <source>
        <dbReference type="Proteomes" id="UP000005408"/>
    </source>
</evidence>
<dbReference type="InterPro" id="IPR003609">
    <property type="entry name" value="Pan_app"/>
</dbReference>
<evidence type="ECO:0000256" key="1">
    <source>
        <dbReference type="SAM" id="SignalP"/>
    </source>
</evidence>